<dbReference type="PROSITE" id="PS50075">
    <property type="entry name" value="CARRIER"/>
    <property type="match status" value="1"/>
</dbReference>
<organism evidence="2 3">
    <name type="scientific">Kitasatospora terrestris</name>
    <dbReference type="NCBI Taxonomy" id="258051"/>
    <lineage>
        <taxon>Bacteria</taxon>
        <taxon>Bacillati</taxon>
        <taxon>Actinomycetota</taxon>
        <taxon>Actinomycetes</taxon>
        <taxon>Kitasatosporales</taxon>
        <taxon>Streptomycetaceae</taxon>
        <taxon>Kitasatospora</taxon>
    </lineage>
</organism>
<evidence type="ECO:0000259" key="1">
    <source>
        <dbReference type="PROSITE" id="PS50075"/>
    </source>
</evidence>
<feature type="domain" description="Carrier" evidence="1">
    <location>
        <begin position="5"/>
        <end position="82"/>
    </location>
</feature>
<sequence>MPEPPITLTEVAAVFAAVDGGEGVPLTEEVLDLSFYDLGHDSLTVLQALAVLGDRYGVHVGKELVVDAETPRLLLDILQRLADWSRSA</sequence>
<proteinExistence type="predicted"/>
<dbReference type="SUPFAM" id="SSF47336">
    <property type="entry name" value="ACP-like"/>
    <property type="match status" value="1"/>
</dbReference>
<accession>A0ABP9DP25</accession>
<reference evidence="3" key="1">
    <citation type="journal article" date="2019" name="Int. J. Syst. Evol. Microbiol.">
        <title>The Global Catalogue of Microorganisms (GCM) 10K type strain sequencing project: providing services to taxonomists for standard genome sequencing and annotation.</title>
        <authorList>
            <consortium name="The Broad Institute Genomics Platform"/>
            <consortium name="The Broad Institute Genome Sequencing Center for Infectious Disease"/>
            <person name="Wu L."/>
            <person name="Ma J."/>
        </authorList>
    </citation>
    <scope>NUCLEOTIDE SEQUENCE [LARGE SCALE GENOMIC DNA]</scope>
    <source>
        <strain evidence="3">JCM 13006</strain>
    </source>
</reference>
<dbReference type="EMBL" id="BAABIS010000001">
    <property type="protein sequence ID" value="GAA4849932.1"/>
    <property type="molecule type" value="Genomic_DNA"/>
</dbReference>
<protein>
    <recommendedName>
        <fullName evidence="1">Carrier domain-containing protein</fullName>
    </recommendedName>
</protein>
<dbReference type="Gene3D" id="1.10.1200.10">
    <property type="entry name" value="ACP-like"/>
    <property type="match status" value="1"/>
</dbReference>
<keyword evidence="3" id="KW-1185">Reference proteome</keyword>
<dbReference type="Pfam" id="PF00550">
    <property type="entry name" value="PP-binding"/>
    <property type="match status" value="1"/>
</dbReference>
<dbReference type="Proteomes" id="UP001501752">
    <property type="component" value="Unassembled WGS sequence"/>
</dbReference>
<dbReference type="RefSeq" id="WP_345697203.1">
    <property type="nucleotide sequence ID" value="NZ_BAABIS010000001.1"/>
</dbReference>
<evidence type="ECO:0000313" key="3">
    <source>
        <dbReference type="Proteomes" id="UP001501752"/>
    </source>
</evidence>
<dbReference type="InterPro" id="IPR009081">
    <property type="entry name" value="PP-bd_ACP"/>
</dbReference>
<comment type="caution">
    <text evidence="2">The sequence shown here is derived from an EMBL/GenBank/DDBJ whole genome shotgun (WGS) entry which is preliminary data.</text>
</comment>
<dbReference type="InterPro" id="IPR036736">
    <property type="entry name" value="ACP-like_sf"/>
</dbReference>
<name>A0ABP9DP25_9ACTN</name>
<gene>
    <name evidence="2" type="ORF">GCM10023235_28570</name>
</gene>
<evidence type="ECO:0000313" key="2">
    <source>
        <dbReference type="EMBL" id="GAA4849932.1"/>
    </source>
</evidence>